<dbReference type="GO" id="GO:0016020">
    <property type="term" value="C:membrane"/>
    <property type="evidence" value="ECO:0007669"/>
    <property type="project" value="UniProtKB-SubCell"/>
</dbReference>
<evidence type="ECO:0000256" key="4">
    <source>
        <dbReference type="ARBA" id="ARBA00022692"/>
    </source>
</evidence>
<reference evidence="10" key="1">
    <citation type="submission" date="2014-04" db="EMBL/GenBank/DDBJ databases">
        <title>In planta biocontrol of soil-borne Fusarium wilt of banana through a plant endophytic bacterium, Burkholderia cenocepacia 869T2.</title>
        <authorList>
            <person name="Ho Y.-N."/>
            <person name="Chiang H.-M."/>
            <person name="Chao C.-P."/>
            <person name="Su C.-C."/>
            <person name="Hsu H.-F."/>
            <person name="Guo C.-T."/>
            <person name="Hsieh J.-L."/>
            <person name="Huang C.-C."/>
        </authorList>
    </citation>
    <scope>NUCLEOTIDE SEQUENCE [LARGE SCALE GENOMIC DNA]</scope>
    <source>
        <strain evidence="10">869T2</strain>
    </source>
</reference>
<keyword evidence="8" id="KW-0732">Signal</keyword>
<comment type="similarity">
    <text evidence="2">Belongs to the cation diffusion facilitator (CDF) transporter (TC 2.A.4) family.</text>
</comment>
<evidence type="ECO:0000256" key="6">
    <source>
        <dbReference type="ARBA" id="ARBA00023136"/>
    </source>
</evidence>
<feature type="transmembrane region" description="Helical" evidence="7">
    <location>
        <begin position="49"/>
        <end position="70"/>
    </location>
</feature>
<gene>
    <name evidence="10" type="ORF">DT99_32585</name>
</gene>
<keyword evidence="3" id="KW-0813">Transport</keyword>
<feature type="domain" description="Cation efflux protein transmembrane" evidence="9">
    <location>
        <begin position="19"/>
        <end position="199"/>
    </location>
</feature>
<dbReference type="OrthoDB" id="9035729at2"/>
<organism evidence="10">
    <name type="scientific">Burkholderia cenocepacia</name>
    <dbReference type="NCBI Taxonomy" id="95486"/>
    <lineage>
        <taxon>Bacteria</taxon>
        <taxon>Pseudomonadati</taxon>
        <taxon>Pseudomonadota</taxon>
        <taxon>Betaproteobacteria</taxon>
        <taxon>Burkholderiales</taxon>
        <taxon>Burkholderiaceae</taxon>
        <taxon>Burkholderia</taxon>
        <taxon>Burkholderia cepacia complex</taxon>
    </lineage>
</organism>
<evidence type="ECO:0000256" key="5">
    <source>
        <dbReference type="ARBA" id="ARBA00022989"/>
    </source>
</evidence>
<keyword evidence="5 7" id="KW-1133">Transmembrane helix</keyword>
<dbReference type="NCBIfam" id="TIGR01297">
    <property type="entry name" value="CDF"/>
    <property type="match status" value="1"/>
</dbReference>
<dbReference type="PANTHER" id="PTHR43840:SF15">
    <property type="entry name" value="MITOCHONDRIAL METAL TRANSPORTER 1-RELATED"/>
    <property type="match status" value="1"/>
</dbReference>
<feature type="signal peptide" evidence="8">
    <location>
        <begin position="1"/>
        <end position="36"/>
    </location>
</feature>
<evidence type="ECO:0000259" key="9">
    <source>
        <dbReference type="Pfam" id="PF01545"/>
    </source>
</evidence>
<proteinExistence type="inferred from homology"/>
<evidence type="ECO:0000256" key="7">
    <source>
        <dbReference type="SAM" id="Phobius"/>
    </source>
</evidence>
<evidence type="ECO:0000256" key="8">
    <source>
        <dbReference type="SAM" id="SignalP"/>
    </source>
</evidence>
<keyword evidence="4 7" id="KW-0812">Transmembrane</keyword>
<dbReference type="InterPro" id="IPR050291">
    <property type="entry name" value="CDF_Transporter"/>
</dbReference>
<dbReference type="InterPro" id="IPR027469">
    <property type="entry name" value="Cation_efflux_TMD_sf"/>
</dbReference>
<dbReference type="SUPFAM" id="SSF161111">
    <property type="entry name" value="Cation efflux protein transmembrane domain-like"/>
    <property type="match status" value="1"/>
</dbReference>
<comment type="subcellular location">
    <subcellularLocation>
        <location evidence="1">Membrane</location>
        <topology evidence="1">Multi-pass membrane protein</topology>
    </subcellularLocation>
</comment>
<dbReference type="GO" id="GO:0008324">
    <property type="term" value="F:monoatomic cation transmembrane transporter activity"/>
    <property type="evidence" value="ECO:0007669"/>
    <property type="project" value="InterPro"/>
</dbReference>
<dbReference type="Gene3D" id="1.20.1510.10">
    <property type="entry name" value="Cation efflux protein transmembrane domain"/>
    <property type="match status" value="1"/>
</dbReference>
<feature type="transmembrane region" description="Helical" evidence="7">
    <location>
        <begin position="82"/>
        <end position="104"/>
    </location>
</feature>
<dbReference type="EMBL" id="JJOA01000056">
    <property type="protein sequence ID" value="KEA55353.1"/>
    <property type="molecule type" value="Genomic_DNA"/>
</dbReference>
<keyword evidence="6 7" id="KW-0472">Membrane</keyword>
<feature type="transmembrane region" description="Helical" evidence="7">
    <location>
        <begin position="116"/>
        <end position="138"/>
    </location>
</feature>
<dbReference type="InterPro" id="IPR002524">
    <property type="entry name" value="Cation_efflux"/>
</dbReference>
<accession>A0A071M3J0</accession>
<dbReference type="PANTHER" id="PTHR43840">
    <property type="entry name" value="MITOCHONDRIAL METAL TRANSPORTER 1-RELATED"/>
    <property type="match status" value="1"/>
</dbReference>
<dbReference type="AlphaFoldDB" id="A0A071M3J0"/>
<dbReference type="InterPro" id="IPR058533">
    <property type="entry name" value="Cation_efflux_TM"/>
</dbReference>
<feature type="chain" id="PRO_5001679674" evidence="8">
    <location>
        <begin position="37"/>
        <end position="221"/>
    </location>
</feature>
<name>A0A071M3J0_9BURK</name>
<dbReference type="Pfam" id="PF01545">
    <property type="entry name" value="Cation_efflux"/>
    <property type="match status" value="1"/>
</dbReference>
<sequence>MQRTSRATPHLYAATSRALTVSLAINLMLLAAETAAAWSAHSSGLLADVAHAAIDLAADALILVACRLDARLPPERRPTYEPLALAGLGALLVATGAQMIWQAMNRFDAPPVVQPGAATLALVAVTLVGKAALSHWMLRKARETGSALLEATGWHVRTDALSSLLAALAMSAALVGFARLDDVAALAIGALVIRTGAGFVRRGCAQWPALAGWANRSTRGS</sequence>
<protein>
    <submittedName>
        <fullName evidence="10">Cation transporter</fullName>
    </submittedName>
</protein>
<evidence type="ECO:0000256" key="3">
    <source>
        <dbReference type="ARBA" id="ARBA00022448"/>
    </source>
</evidence>
<evidence type="ECO:0000256" key="1">
    <source>
        <dbReference type="ARBA" id="ARBA00004141"/>
    </source>
</evidence>
<evidence type="ECO:0000313" key="10">
    <source>
        <dbReference type="EMBL" id="KEA55353.1"/>
    </source>
</evidence>
<comment type="caution">
    <text evidence="10">The sequence shown here is derived from an EMBL/GenBank/DDBJ whole genome shotgun (WGS) entry which is preliminary data.</text>
</comment>
<evidence type="ECO:0000256" key="2">
    <source>
        <dbReference type="ARBA" id="ARBA00008114"/>
    </source>
</evidence>